<sequence length="333" mass="36704">MSKVELLHSISGSSLGRGLRRGAFAGACTALVMAGCLSSSEVWADEAASSGGTAGASVDTPAAPPPSATADADQPWLHQTVSVIDSSLTRFGPYRTGNVYVEYEYYGRTGPFDLFGYVDALKAFDVGSQNSSGLWDNGAPIFSEQEPRIALDTLMGKKFQFGPFEHIYFANDWIWQQGASRSDSENVLFTGLGTDINTYTPLSLTANFYINRTWQNYGAANEYSWDGYRFSMNYFYPLGHFLGGDLAFGGFFNYSFGSKLKEETGGDTRSDDEFEDTNALIYSYKHLRLEAVARYFHNGGQWNGTVLNFGSGDFQNHSTGWGYYLEAGFQWGR</sequence>
<keyword evidence="3" id="KW-0732">Signal</keyword>
<evidence type="ECO:0000256" key="6">
    <source>
        <dbReference type="SAM" id="MobiDB-lite"/>
    </source>
</evidence>
<evidence type="ECO:0000256" key="4">
    <source>
        <dbReference type="ARBA" id="ARBA00023136"/>
    </source>
</evidence>
<dbReference type="SUPFAM" id="SSF111364">
    <property type="entry name" value="Tsx-like channel"/>
    <property type="match status" value="1"/>
</dbReference>
<dbReference type="Pfam" id="PF03502">
    <property type="entry name" value="Channel_Tsx"/>
    <property type="match status" value="1"/>
</dbReference>
<evidence type="ECO:0000256" key="3">
    <source>
        <dbReference type="ARBA" id="ARBA00022729"/>
    </source>
</evidence>
<feature type="region of interest" description="Disordered" evidence="6">
    <location>
        <begin position="53"/>
        <end position="72"/>
    </location>
</feature>
<dbReference type="EMBL" id="CADIKM010000046">
    <property type="protein sequence ID" value="CAB3802086.1"/>
    <property type="molecule type" value="Genomic_DNA"/>
</dbReference>
<keyword evidence="5" id="KW-0998">Cell outer membrane</keyword>
<evidence type="ECO:0000313" key="7">
    <source>
        <dbReference type="EMBL" id="CAB3802086.1"/>
    </source>
</evidence>
<dbReference type="GO" id="GO:0005337">
    <property type="term" value="F:nucleoside transmembrane transporter activity"/>
    <property type="evidence" value="ECO:0007669"/>
    <property type="project" value="InterPro"/>
</dbReference>
<reference evidence="7 8" key="1">
    <citation type="submission" date="2020-04" db="EMBL/GenBank/DDBJ databases">
        <authorList>
            <person name="De Canck E."/>
        </authorList>
    </citation>
    <scope>NUCLEOTIDE SEQUENCE [LARGE SCALE GENOMIC DNA]</scope>
    <source>
        <strain evidence="7 8">LMG 28138</strain>
    </source>
</reference>
<dbReference type="RefSeq" id="WP_175107712.1">
    <property type="nucleotide sequence ID" value="NZ_CADIKM010000046.1"/>
</dbReference>
<accession>A0A6S7BTJ2</accession>
<dbReference type="GO" id="GO:0009279">
    <property type="term" value="C:cell outer membrane"/>
    <property type="evidence" value="ECO:0007669"/>
    <property type="project" value="UniProtKB-SubCell"/>
</dbReference>
<dbReference type="InterPro" id="IPR003055">
    <property type="entry name" value="Channel_Tsx"/>
</dbReference>
<evidence type="ECO:0000256" key="5">
    <source>
        <dbReference type="ARBA" id="ARBA00023237"/>
    </source>
</evidence>
<gene>
    <name evidence="7" type="ORF">LMG28138_05128</name>
</gene>
<evidence type="ECO:0008006" key="9">
    <source>
        <dbReference type="Google" id="ProtNLM"/>
    </source>
</evidence>
<comment type="subcellular location">
    <subcellularLocation>
        <location evidence="1">Cell outer membrane</location>
    </subcellularLocation>
</comment>
<comment type="similarity">
    <text evidence="2">Belongs to the nucleoside-specific channel-forming outer membrane porin (Tsx) (TC 1.B.10) family.</text>
</comment>
<dbReference type="PRINTS" id="PR01277">
    <property type="entry name" value="CHANNELTSX"/>
</dbReference>
<dbReference type="NCBIfam" id="NF011686">
    <property type="entry name" value="PRK15106.1"/>
    <property type="match status" value="1"/>
</dbReference>
<evidence type="ECO:0000313" key="8">
    <source>
        <dbReference type="Proteomes" id="UP000494115"/>
    </source>
</evidence>
<keyword evidence="8" id="KW-1185">Reference proteome</keyword>
<dbReference type="Gene3D" id="2.40.230.20">
    <property type="entry name" value="Nucleoside-specific channel-forming protein, Tsx-like"/>
    <property type="match status" value="1"/>
</dbReference>
<evidence type="ECO:0000256" key="1">
    <source>
        <dbReference type="ARBA" id="ARBA00004442"/>
    </source>
</evidence>
<organism evidence="7 8">
    <name type="scientific">Pararobbsia alpina</name>
    <dbReference type="NCBI Taxonomy" id="621374"/>
    <lineage>
        <taxon>Bacteria</taxon>
        <taxon>Pseudomonadati</taxon>
        <taxon>Pseudomonadota</taxon>
        <taxon>Betaproteobacteria</taxon>
        <taxon>Burkholderiales</taxon>
        <taxon>Burkholderiaceae</taxon>
        <taxon>Pararobbsia</taxon>
    </lineage>
</organism>
<dbReference type="InterPro" id="IPR018013">
    <property type="entry name" value="Channel_Tsx-like"/>
</dbReference>
<dbReference type="AlphaFoldDB" id="A0A6S7BTJ2"/>
<dbReference type="Proteomes" id="UP000494115">
    <property type="component" value="Unassembled WGS sequence"/>
</dbReference>
<keyword evidence="4" id="KW-0472">Membrane</keyword>
<protein>
    <recommendedName>
        <fullName evidence="9">Nucleoside-specific channel-forming protein Tsx</fullName>
    </recommendedName>
</protein>
<evidence type="ECO:0000256" key="2">
    <source>
        <dbReference type="ARBA" id="ARBA00008728"/>
    </source>
</evidence>
<proteinExistence type="inferred from homology"/>
<dbReference type="InterPro" id="IPR036777">
    <property type="entry name" value="Channel_Tsx-like_sf"/>
</dbReference>
<name>A0A6S7BTJ2_9BURK</name>